<proteinExistence type="predicted"/>
<protein>
    <submittedName>
        <fullName evidence="3">Uncharacterized protein</fullName>
    </submittedName>
</protein>
<evidence type="ECO:0000313" key="2">
    <source>
        <dbReference type="EMBL" id="CAK9095945.1"/>
    </source>
</evidence>
<evidence type="ECO:0000313" key="4">
    <source>
        <dbReference type="Proteomes" id="UP001642484"/>
    </source>
</evidence>
<evidence type="ECO:0000256" key="1">
    <source>
        <dbReference type="SAM" id="MobiDB-lite"/>
    </source>
</evidence>
<name>A0ABP0RA04_9DINO</name>
<evidence type="ECO:0000313" key="3">
    <source>
        <dbReference type="EMBL" id="CAK9095947.1"/>
    </source>
</evidence>
<dbReference type="EMBL" id="CAXAMN010025560">
    <property type="protein sequence ID" value="CAK9095947.1"/>
    <property type="molecule type" value="Genomic_DNA"/>
</dbReference>
<feature type="compositionally biased region" description="Low complexity" evidence="1">
    <location>
        <begin position="29"/>
        <end position="45"/>
    </location>
</feature>
<feature type="region of interest" description="Disordered" evidence="1">
    <location>
        <begin position="24"/>
        <end position="54"/>
    </location>
</feature>
<gene>
    <name evidence="2" type="ORF">CCMP2556_LOCUS45652</name>
    <name evidence="3" type="ORF">CCMP2556_LOCUS45653</name>
</gene>
<reference evidence="3 4" key="1">
    <citation type="submission" date="2024-02" db="EMBL/GenBank/DDBJ databases">
        <authorList>
            <person name="Chen Y."/>
            <person name="Shah S."/>
            <person name="Dougan E. K."/>
            <person name="Thang M."/>
            <person name="Chan C."/>
        </authorList>
    </citation>
    <scope>NUCLEOTIDE SEQUENCE [LARGE SCALE GENOMIC DNA]</scope>
</reference>
<comment type="caution">
    <text evidence="3">The sequence shown here is derived from an EMBL/GenBank/DDBJ whole genome shotgun (WGS) entry which is preliminary data.</text>
</comment>
<feature type="non-terminal residue" evidence="3">
    <location>
        <position position="189"/>
    </location>
</feature>
<dbReference type="EMBL" id="CAXAMN010025559">
    <property type="protein sequence ID" value="CAK9095945.1"/>
    <property type="molecule type" value="Genomic_DNA"/>
</dbReference>
<accession>A0ABP0RA04</accession>
<keyword evidence="4" id="KW-1185">Reference proteome</keyword>
<dbReference type="Proteomes" id="UP001642484">
    <property type="component" value="Unassembled WGS sequence"/>
</dbReference>
<sequence>MAPKKVMKVKKLGLEKLRKVMKAGKAKAKASSSKGALGKATSSKGALEKAKGKKLNKSNLEKFGQMSLKDKIAAACEEGDGLEAAAEILKGSLTKDEHSQASELWKKQDKWSTEKEMLAKFSEEELSMHLRQGKATASGLNMELGKVLSQLKVVLAGKGKAATDSKAVKKVLEESARVIKASKEEAKEL</sequence>
<organism evidence="3 4">
    <name type="scientific">Durusdinium trenchii</name>
    <dbReference type="NCBI Taxonomy" id="1381693"/>
    <lineage>
        <taxon>Eukaryota</taxon>
        <taxon>Sar</taxon>
        <taxon>Alveolata</taxon>
        <taxon>Dinophyceae</taxon>
        <taxon>Suessiales</taxon>
        <taxon>Symbiodiniaceae</taxon>
        <taxon>Durusdinium</taxon>
    </lineage>
</organism>